<keyword evidence="1" id="KW-0472">Membrane</keyword>
<dbReference type="Gene3D" id="3.30.700.10">
    <property type="entry name" value="Glycoprotein, Type 4 Pilin"/>
    <property type="match status" value="1"/>
</dbReference>
<reference evidence="2 3" key="1">
    <citation type="submission" date="2017-09" db="EMBL/GenBank/DDBJ databases">
        <title>Depth-based differentiation of microbial function through sediment-hosted aquifers and enrichment of novel symbionts in the deep terrestrial subsurface.</title>
        <authorList>
            <person name="Probst A.J."/>
            <person name="Ladd B."/>
            <person name="Jarett J.K."/>
            <person name="Geller-Mcgrath D.E."/>
            <person name="Sieber C.M."/>
            <person name="Emerson J.B."/>
            <person name="Anantharaman K."/>
            <person name="Thomas B.C."/>
            <person name="Malmstrom R."/>
            <person name="Stieglmeier M."/>
            <person name="Klingl A."/>
            <person name="Woyke T."/>
            <person name="Ryan C.M."/>
            <person name="Banfield J.F."/>
        </authorList>
    </citation>
    <scope>NUCLEOTIDE SEQUENCE [LARGE SCALE GENOMIC DNA]</scope>
    <source>
        <strain evidence="2">CG11_big_fil_rev_8_21_14_0_20_46_11</strain>
    </source>
</reference>
<evidence type="ECO:0000313" key="2">
    <source>
        <dbReference type="EMBL" id="PIQ68205.1"/>
    </source>
</evidence>
<proteinExistence type="predicted"/>
<protein>
    <recommendedName>
        <fullName evidence="4">Type II secretion system protein GspG C-terminal domain-containing protein</fullName>
    </recommendedName>
</protein>
<comment type="caution">
    <text evidence="2">The sequence shown here is derived from an EMBL/GenBank/DDBJ whole genome shotgun (WGS) entry which is preliminary data.</text>
</comment>
<dbReference type="InterPro" id="IPR045584">
    <property type="entry name" value="Pilin-like"/>
</dbReference>
<dbReference type="AlphaFoldDB" id="A0A2H0KAF0"/>
<evidence type="ECO:0000313" key="3">
    <source>
        <dbReference type="Proteomes" id="UP000229342"/>
    </source>
</evidence>
<dbReference type="SUPFAM" id="SSF54523">
    <property type="entry name" value="Pili subunits"/>
    <property type="match status" value="1"/>
</dbReference>
<feature type="transmembrane region" description="Helical" evidence="1">
    <location>
        <begin position="12"/>
        <end position="33"/>
    </location>
</feature>
<evidence type="ECO:0008006" key="4">
    <source>
        <dbReference type="Google" id="ProtNLM"/>
    </source>
</evidence>
<evidence type="ECO:0000256" key="1">
    <source>
        <dbReference type="SAM" id="Phobius"/>
    </source>
</evidence>
<name>A0A2H0KAF0_9BACT</name>
<keyword evidence="1" id="KW-1133">Transmembrane helix</keyword>
<dbReference type="Proteomes" id="UP000229342">
    <property type="component" value="Unassembled WGS sequence"/>
</dbReference>
<keyword evidence="1" id="KW-0812">Transmembrane</keyword>
<gene>
    <name evidence="2" type="ORF">COV91_05360</name>
</gene>
<sequence>MSREKRRGFMVIEMFVVIAIVVVLVTVATYFLARPSADSRDDRRLSDLKQIAHALLLYIDAKGVYPSECNFSTDPCWSTFVDGYIDTVPADPINRNKGSCETSADCFVYRYCRVDGGGRFVLSTNLEHSSRNAFGVNPDCPLGGANPYWITN</sequence>
<accession>A0A2H0KAF0</accession>
<organism evidence="2 3">
    <name type="scientific">Candidatus Taylorbacteria bacterium CG11_big_fil_rev_8_21_14_0_20_46_11</name>
    <dbReference type="NCBI Taxonomy" id="1975025"/>
    <lineage>
        <taxon>Bacteria</taxon>
        <taxon>Candidatus Tayloriibacteriota</taxon>
    </lineage>
</organism>
<dbReference type="EMBL" id="PCVG01000072">
    <property type="protein sequence ID" value="PIQ68205.1"/>
    <property type="molecule type" value="Genomic_DNA"/>
</dbReference>